<proteinExistence type="predicted"/>
<accession>A0A0B6ZQD6</accession>
<evidence type="ECO:0000313" key="2">
    <source>
        <dbReference type="EMBL" id="CEK70597.1"/>
    </source>
</evidence>
<name>A0A0B6ZQD6_9EUPU</name>
<feature type="region of interest" description="Disordered" evidence="1">
    <location>
        <begin position="29"/>
        <end position="69"/>
    </location>
</feature>
<dbReference type="EMBL" id="HACG01023732">
    <property type="protein sequence ID" value="CEK70597.1"/>
    <property type="molecule type" value="Transcribed_RNA"/>
</dbReference>
<reference evidence="2" key="1">
    <citation type="submission" date="2014-12" db="EMBL/GenBank/DDBJ databases">
        <title>Insight into the proteome of Arion vulgaris.</title>
        <authorList>
            <person name="Aradska J."/>
            <person name="Bulat T."/>
            <person name="Smidak R."/>
            <person name="Sarate P."/>
            <person name="Gangsoo J."/>
            <person name="Sialana F."/>
            <person name="Bilban M."/>
            <person name="Lubec G."/>
        </authorList>
    </citation>
    <scope>NUCLEOTIDE SEQUENCE</scope>
    <source>
        <tissue evidence="2">Skin</tissue>
    </source>
</reference>
<sequence length="69" mass="7690">GNRTLLPSGEELAYLHDLSFAPGRATHVRHIEGRPKSDNPPPVKKITEMEGRDTSEHIPDGGQRECHNH</sequence>
<feature type="non-terminal residue" evidence="2">
    <location>
        <position position="1"/>
    </location>
</feature>
<evidence type="ECO:0000256" key="1">
    <source>
        <dbReference type="SAM" id="MobiDB-lite"/>
    </source>
</evidence>
<feature type="compositionally biased region" description="Basic and acidic residues" evidence="1">
    <location>
        <begin position="45"/>
        <end position="69"/>
    </location>
</feature>
<organism evidence="2">
    <name type="scientific">Arion vulgaris</name>
    <dbReference type="NCBI Taxonomy" id="1028688"/>
    <lineage>
        <taxon>Eukaryota</taxon>
        <taxon>Metazoa</taxon>
        <taxon>Spiralia</taxon>
        <taxon>Lophotrochozoa</taxon>
        <taxon>Mollusca</taxon>
        <taxon>Gastropoda</taxon>
        <taxon>Heterobranchia</taxon>
        <taxon>Euthyneura</taxon>
        <taxon>Panpulmonata</taxon>
        <taxon>Eupulmonata</taxon>
        <taxon>Stylommatophora</taxon>
        <taxon>Helicina</taxon>
        <taxon>Arionoidea</taxon>
        <taxon>Arionidae</taxon>
        <taxon>Arion</taxon>
    </lineage>
</organism>
<protein>
    <submittedName>
        <fullName evidence="2">Uncharacterized protein</fullName>
    </submittedName>
</protein>
<dbReference type="AlphaFoldDB" id="A0A0B6ZQD6"/>
<gene>
    <name evidence="2" type="primary">ORF74840</name>
</gene>